<evidence type="ECO:0000256" key="4">
    <source>
        <dbReference type="ARBA" id="ARBA00023136"/>
    </source>
</evidence>
<organism evidence="5 6">
    <name type="scientific">Mycobacterium lacus</name>
    <dbReference type="NCBI Taxonomy" id="169765"/>
    <lineage>
        <taxon>Bacteria</taxon>
        <taxon>Bacillati</taxon>
        <taxon>Actinomycetota</taxon>
        <taxon>Actinomycetes</taxon>
        <taxon>Mycobacteriales</taxon>
        <taxon>Mycobacteriaceae</taxon>
        <taxon>Mycobacterium</taxon>
    </lineage>
</organism>
<dbReference type="RefSeq" id="WP_085159131.1">
    <property type="nucleotide sequence ID" value="NZ_JACKSI010000094.1"/>
</dbReference>
<name>A0A1X1YD86_9MYCO</name>
<dbReference type="KEGG" id="mlj:MLAC_30840"/>
<protein>
    <submittedName>
        <fullName evidence="5">Uncharacterized protein</fullName>
    </submittedName>
</protein>
<dbReference type="AlphaFoldDB" id="A0A1X1YD86"/>
<dbReference type="InterPro" id="IPR032808">
    <property type="entry name" value="DoxX"/>
</dbReference>
<evidence type="ECO:0000256" key="1">
    <source>
        <dbReference type="ARBA" id="ARBA00004141"/>
    </source>
</evidence>
<gene>
    <name evidence="5" type="ORF">MLAC_30840</name>
</gene>
<comment type="subcellular location">
    <subcellularLocation>
        <location evidence="1">Membrane</location>
        <topology evidence="1">Multi-pass membrane protein</topology>
    </subcellularLocation>
</comment>
<keyword evidence="2" id="KW-0812">Transmembrane</keyword>
<keyword evidence="3" id="KW-1133">Transmembrane helix</keyword>
<keyword evidence="6" id="KW-1185">Reference proteome</keyword>
<accession>A0A1X1YD86</accession>
<dbReference type="EMBL" id="AP022581">
    <property type="protein sequence ID" value="BBX97790.1"/>
    <property type="molecule type" value="Genomic_DNA"/>
</dbReference>
<dbReference type="Proteomes" id="UP000466396">
    <property type="component" value="Chromosome"/>
</dbReference>
<evidence type="ECO:0000256" key="3">
    <source>
        <dbReference type="ARBA" id="ARBA00022989"/>
    </source>
</evidence>
<evidence type="ECO:0000256" key="2">
    <source>
        <dbReference type="ARBA" id="ARBA00022692"/>
    </source>
</evidence>
<dbReference type="GO" id="GO:0016020">
    <property type="term" value="C:membrane"/>
    <property type="evidence" value="ECO:0007669"/>
    <property type="project" value="UniProtKB-SubCell"/>
</dbReference>
<reference evidence="5 6" key="1">
    <citation type="journal article" date="2019" name="Emerg. Microbes Infect.">
        <title>Comprehensive subspecies identification of 175 nontuberculous mycobacteria species based on 7547 genomic profiles.</title>
        <authorList>
            <person name="Matsumoto Y."/>
            <person name="Kinjo T."/>
            <person name="Motooka D."/>
            <person name="Nabeya D."/>
            <person name="Jung N."/>
            <person name="Uechi K."/>
            <person name="Horii T."/>
            <person name="Iida T."/>
            <person name="Fujita J."/>
            <person name="Nakamura S."/>
        </authorList>
    </citation>
    <scope>NUCLEOTIDE SEQUENCE [LARGE SCALE GENOMIC DNA]</scope>
    <source>
        <strain evidence="5 6">JCM 15657</strain>
    </source>
</reference>
<evidence type="ECO:0000313" key="6">
    <source>
        <dbReference type="Proteomes" id="UP000466396"/>
    </source>
</evidence>
<sequence>MVEFNRLARAFPTASLGAIGSIVPPLIAIAPSPTPAAASALIVTMIGATITRALRPEYPNGAVNALLAMMTAVVLLAPRHPTASGLFEQGAGVDTKPSSGGVGMRKEAAV</sequence>
<dbReference type="Pfam" id="PF13564">
    <property type="entry name" value="DoxX_2"/>
    <property type="match status" value="1"/>
</dbReference>
<evidence type="ECO:0000313" key="5">
    <source>
        <dbReference type="EMBL" id="BBX97790.1"/>
    </source>
</evidence>
<keyword evidence="4" id="KW-0472">Membrane</keyword>
<proteinExistence type="predicted"/>